<evidence type="ECO:0000313" key="1">
    <source>
        <dbReference type="EMBL" id="GGZ64894.1"/>
    </source>
</evidence>
<comment type="caution">
    <text evidence="1">The sequence shown here is derived from an EMBL/GenBank/DDBJ whole genome shotgun (WGS) entry which is preliminary data.</text>
</comment>
<dbReference type="RefSeq" id="WP_190127137.1">
    <property type="nucleotide sequence ID" value="NZ_BMWG01000047.1"/>
</dbReference>
<protein>
    <submittedName>
        <fullName evidence="1">Uncharacterized protein</fullName>
    </submittedName>
</protein>
<organism evidence="1 2">
    <name type="scientific">Streptomyces inusitatus</name>
    <dbReference type="NCBI Taxonomy" id="68221"/>
    <lineage>
        <taxon>Bacteria</taxon>
        <taxon>Bacillati</taxon>
        <taxon>Actinomycetota</taxon>
        <taxon>Actinomycetes</taxon>
        <taxon>Kitasatosporales</taxon>
        <taxon>Streptomycetaceae</taxon>
        <taxon>Streptomyces</taxon>
    </lineage>
</organism>
<dbReference type="AlphaFoldDB" id="A0A918QSI4"/>
<evidence type="ECO:0000313" key="2">
    <source>
        <dbReference type="Proteomes" id="UP000630936"/>
    </source>
</evidence>
<keyword evidence="2" id="KW-1185">Reference proteome</keyword>
<dbReference type="Proteomes" id="UP000630936">
    <property type="component" value="Unassembled WGS sequence"/>
</dbReference>
<sequence>MPATIMKDTAAPQGNTNKQAAPTILVPFTRASHEHLEPMKDVSEPLTATSIALGPYDVPAYGYLRSIVLDVQASGGAGTGVTAKEDAPWSVISEIALIDVNGAPVVGPFSGYDLYLINKYGGYSYASDPKQSPMYSPVGATSGNFRFCLRVPVEFSAREGLGALPNANAASTWKLRITLNPAAEIYGTAPATLPTVRVRMHLDAWSQPAQTDLKGNATAQQPPAIGTTAYWSKTTLPVSAGFNTLRLPRMGSLLRELIFVYRNSSGSRSAGDTAFPDTPSLYWDTRLLKTYQKELWKHELFRKTGFSAAAEAANGLDLGVYVEDYAHDFDGKIGGELRDQYLGTTQSTRYELTGTFSSAGTLTVITNDVAAASEIFVN</sequence>
<reference evidence="1" key="1">
    <citation type="journal article" date="2014" name="Int. J. Syst. Evol. Microbiol.">
        <title>Complete genome sequence of Corynebacterium casei LMG S-19264T (=DSM 44701T), isolated from a smear-ripened cheese.</title>
        <authorList>
            <consortium name="US DOE Joint Genome Institute (JGI-PGF)"/>
            <person name="Walter F."/>
            <person name="Albersmeier A."/>
            <person name="Kalinowski J."/>
            <person name="Ruckert C."/>
        </authorList>
    </citation>
    <scope>NUCLEOTIDE SEQUENCE</scope>
    <source>
        <strain evidence="1">JCM 4988</strain>
    </source>
</reference>
<name>A0A918QSI4_9ACTN</name>
<dbReference type="EMBL" id="BMWG01000047">
    <property type="protein sequence ID" value="GGZ64894.1"/>
    <property type="molecule type" value="Genomic_DNA"/>
</dbReference>
<proteinExistence type="predicted"/>
<gene>
    <name evidence="1" type="ORF">GCM10010387_67470</name>
</gene>
<reference evidence="1" key="2">
    <citation type="submission" date="2020-09" db="EMBL/GenBank/DDBJ databases">
        <authorList>
            <person name="Sun Q."/>
            <person name="Ohkuma M."/>
        </authorList>
    </citation>
    <scope>NUCLEOTIDE SEQUENCE</scope>
    <source>
        <strain evidence="1">JCM 4988</strain>
    </source>
</reference>
<accession>A0A918QSI4</accession>